<organism evidence="5">
    <name type="scientific">Nippostrongylus brasiliensis</name>
    <name type="common">Rat hookworm</name>
    <dbReference type="NCBI Taxonomy" id="27835"/>
    <lineage>
        <taxon>Eukaryota</taxon>
        <taxon>Metazoa</taxon>
        <taxon>Ecdysozoa</taxon>
        <taxon>Nematoda</taxon>
        <taxon>Chromadorea</taxon>
        <taxon>Rhabditida</taxon>
        <taxon>Rhabditina</taxon>
        <taxon>Rhabditomorpha</taxon>
        <taxon>Strongyloidea</taxon>
        <taxon>Heligmosomidae</taxon>
        <taxon>Nippostrongylus</taxon>
    </lineage>
</organism>
<evidence type="ECO:0000313" key="4">
    <source>
        <dbReference type="Proteomes" id="UP000271162"/>
    </source>
</evidence>
<gene>
    <name evidence="3" type="ORF">NBR_LOCUS9900</name>
</gene>
<evidence type="ECO:0000256" key="1">
    <source>
        <dbReference type="ARBA" id="ARBA00044786"/>
    </source>
</evidence>
<sequence>MSRVNVDEMMFVEPEPRISTIFRVHPFTFTEGYGDLTFFIREMNAAVVGVKTGDPVFITDNVRSLLGLLEVLKKFADQLPPETVSEEDRRPDPAYRKWHSLLVEVR</sequence>
<reference evidence="3 4" key="2">
    <citation type="submission" date="2018-11" db="EMBL/GenBank/DDBJ databases">
        <authorList>
            <consortium name="Pathogen Informatics"/>
        </authorList>
    </citation>
    <scope>NUCLEOTIDE SEQUENCE [LARGE SCALE GENOMIC DNA]</scope>
</reference>
<dbReference type="GO" id="GO:0019211">
    <property type="term" value="F:phosphatase activator activity"/>
    <property type="evidence" value="ECO:0007669"/>
    <property type="project" value="InterPro"/>
</dbReference>
<accession>A0A158QZC7</accession>
<dbReference type="InterPro" id="IPR037218">
    <property type="entry name" value="PTPA_sf"/>
</dbReference>
<dbReference type="InterPro" id="IPR004327">
    <property type="entry name" value="Phstyr_phstse_ac"/>
</dbReference>
<dbReference type="Pfam" id="PF03095">
    <property type="entry name" value="PTPA"/>
    <property type="match status" value="1"/>
</dbReference>
<dbReference type="STRING" id="27835.A0A158QZC7"/>
<protein>
    <recommendedName>
        <fullName evidence="1">Serine/threonine-protein phosphatase 2A activator</fullName>
    </recommendedName>
    <alternativeName>
        <fullName evidence="2">Phosphotyrosyl phosphatase activator</fullName>
    </alternativeName>
</protein>
<dbReference type="WBParaSite" id="NBR_0000989901-mRNA-1">
    <property type="protein sequence ID" value="NBR_0000989901-mRNA-1"/>
    <property type="gene ID" value="NBR_0000989901"/>
</dbReference>
<dbReference type="Proteomes" id="UP000271162">
    <property type="component" value="Unassembled WGS sequence"/>
</dbReference>
<dbReference type="AlphaFoldDB" id="A0A158QZC7"/>
<evidence type="ECO:0000313" key="3">
    <source>
        <dbReference type="EMBL" id="VDL73489.1"/>
    </source>
</evidence>
<reference evidence="5" key="1">
    <citation type="submission" date="2016-04" db="UniProtKB">
        <authorList>
            <consortium name="WormBaseParasite"/>
        </authorList>
    </citation>
    <scope>IDENTIFICATION</scope>
</reference>
<dbReference type="SUPFAM" id="SSF140984">
    <property type="entry name" value="PTPA-like"/>
    <property type="match status" value="1"/>
</dbReference>
<evidence type="ECO:0000313" key="5">
    <source>
        <dbReference type="WBParaSite" id="NBR_0000989901-mRNA-1"/>
    </source>
</evidence>
<keyword evidence="4" id="KW-1185">Reference proteome</keyword>
<proteinExistence type="predicted"/>
<evidence type="ECO:0000256" key="2">
    <source>
        <dbReference type="ARBA" id="ARBA00044820"/>
    </source>
</evidence>
<name>A0A158QZC7_NIPBR</name>
<dbReference type="EMBL" id="UYSL01020219">
    <property type="protein sequence ID" value="VDL73489.1"/>
    <property type="molecule type" value="Genomic_DNA"/>
</dbReference>